<evidence type="ECO:0000313" key="6">
    <source>
        <dbReference type="Proteomes" id="UP001151287"/>
    </source>
</evidence>
<dbReference type="PROSITE" id="PS50089">
    <property type="entry name" value="ZF_RING_2"/>
    <property type="match status" value="1"/>
</dbReference>
<gene>
    <name evidence="5" type="ORF">LUZ63_009963</name>
</gene>
<name>A0A9Q0CG78_9POAL</name>
<evidence type="ECO:0000256" key="2">
    <source>
        <dbReference type="SAM" id="Coils"/>
    </source>
</evidence>
<dbReference type="InterPro" id="IPR013083">
    <property type="entry name" value="Znf_RING/FYVE/PHD"/>
</dbReference>
<evidence type="ECO:0000256" key="3">
    <source>
        <dbReference type="SAM" id="MobiDB-lite"/>
    </source>
</evidence>
<dbReference type="AlphaFoldDB" id="A0A9Q0CG78"/>
<feature type="domain" description="RING-type" evidence="4">
    <location>
        <begin position="21"/>
        <end position="69"/>
    </location>
</feature>
<keyword evidence="2" id="KW-0175">Coiled coil</keyword>
<feature type="region of interest" description="Disordered" evidence="3">
    <location>
        <begin position="360"/>
        <end position="379"/>
    </location>
</feature>
<dbReference type="Proteomes" id="UP001151287">
    <property type="component" value="Unassembled WGS sequence"/>
</dbReference>
<protein>
    <recommendedName>
        <fullName evidence="4">RING-type domain-containing protein</fullName>
    </recommendedName>
</protein>
<dbReference type="GO" id="GO:0008270">
    <property type="term" value="F:zinc ion binding"/>
    <property type="evidence" value="ECO:0007669"/>
    <property type="project" value="UniProtKB-KW"/>
</dbReference>
<dbReference type="Pfam" id="PF13639">
    <property type="entry name" value="zf-RING_2"/>
    <property type="match status" value="1"/>
</dbReference>
<evidence type="ECO:0000256" key="1">
    <source>
        <dbReference type="PROSITE-ProRule" id="PRU00175"/>
    </source>
</evidence>
<dbReference type="InterPro" id="IPR001841">
    <property type="entry name" value="Znf_RING"/>
</dbReference>
<dbReference type="PANTHER" id="PTHR47344">
    <property type="entry name" value="RING ZINC FINGER PROTEIN-RELATED"/>
    <property type="match status" value="1"/>
</dbReference>
<dbReference type="OrthoDB" id="8062037at2759"/>
<evidence type="ECO:0000313" key="5">
    <source>
        <dbReference type="EMBL" id="KAJ1693265.1"/>
    </source>
</evidence>
<keyword evidence="1" id="KW-0479">Metal-binding</keyword>
<dbReference type="Gene3D" id="3.30.40.10">
    <property type="entry name" value="Zinc/RING finger domain, C3HC4 (zinc finger)"/>
    <property type="match status" value="1"/>
</dbReference>
<dbReference type="SUPFAM" id="SSF57850">
    <property type="entry name" value="RING/U-box"/>
    <property type="match status" value="1"/>
</dbReference>
<feature type="compositionally biased region" description="Low complexity" evidence="3">
    <location>
        <begin position="367"/>
        <end position="378"/>
    </location>
</feature>
<dbReference type="PANTHER" id="PTHR47344:SF1">
    <property type="entry name" value="RING ZINC FINGER PROTEIN-RELATED"/>
    <property type="match status" value="1"/>
</dbReference>
<proteinExistence type="predicted"/>
<dbReference type="EMBL" id="JAMQYH010000003">
    <property type="protein sequence ID" value="KAJ1693265.1"/>
    <property type="molecule type" value="Genomic_DNA"/>
</dbReference>
<feature type="coiled-coil region" evidence="2">
    <location>
        <begin position="257"/>
        <end position="294"/>
    </location>
</feature>
<organism evidence="5 6">
    <name type="scientific">Rhynchospora breviuscula</name>
    <dbReference type="NCBI Taxonomy" id="2022672"/>
    <lineage>
        <taxon>Eukaryota</taxon>
        <taxon>Viridiplantae</taxon>
        <taxon>Streptophyta</taxon>
        <taxon>Embryophyta</taxon>
        <taxon>Tracheophyta</taxon>
        <taxon>Spermatophyta</taxon>
        <taxon>Magnoliopsida</taxon>
        <taxon>Liliopsida</taxon>
        <taxon>Poales</taxon>
        <taxon>Cyperaceae</taxon>
        <taxon>Cyperoideae</taxon>
        <taxon>Rhynchosporeae</taxon>
        <taxon>Rhynchospora</taxon>
    </lineage>
</organism>
<reference evidence="5" key="1">
    <citation type="journal article" date="2022" name="Cell">
        <title>Repeat-based holocentromeres influence genome architecture and karyotype evolution.</title>
        <authorList>
            <person name="Hofstatter P.G."/>
            <person name="Thangavel G."/>
            <person name="Lux T."/>
            <person name="Neumann P."/>
            <person name="Vondrak T."/>
            <person name="Novak P."/>
            <person name="Zhang M."/>
            <person name="Costa L."/>
            <person name="Castellani M."/>
            <person name="Scott A."/>
            <person name="Toegelov H."/>
            <person name="Fuchs J."/>
            <person name="Mata-Sucre Y."/>
            <person name="Dias Y."/>
            <person name="Vanzela A.L.L."/>
            <person name="Huettel B."/>
            <person name="Almeida C.C.S."/>
            <person name="Simkova H."/>
            <person name="Souza G."/>
            <person name="Pedrosa-Harand A."/>
            <person name="Macas J."/>
            <person name="Mayer K.F.X."/>
            <person name="Houben A."/>
            <person name="Marques A."/>
        </authorList>
    </citation>
    <scope>NUCLEOTIDE SEQUENCE</scope>
    <source>
        <strain evidence="5">RhyBre1mFocal</strain>
    </source>
</reference>
<feature type="coiled-coil region" evidence="2">
    <location>
        <begin position="99"/>
        <end position="175"/>
    </location>
</feature>
<keyword evidence="1" id="KW-0863">Zinc-finger</keyword>
<comment type="caution">
    <text evidence="5">The sequence shown here is derived from an EMBL/GenBank/DDBJ whole genome shotgun (WGS) entry which is preliminary data.</text>
</comment>
<accession>A0A9Q0CG78</accession>
<evidence type="ECO:0000259" key="4">
    <source>
        <dbReference type="PROSITE" id="PS50089"/>
    </source>
</evidence>
<dbReference type="SMART" id="SM00184">
    <property type="entry name" value="RING"/>
    <property type="match status" value="1"/>
</dbReference>
<keyword evidence="6" id="KW-1185">Reference proteome</keyword>
<keyword evidence="1" id="KW-0862">Zinc</keyword>
<sequence length="513" mass="57458">MADVAPDGSASATSAAQRPICAICYEDLRPVVEHLQCVPACGHVFHELCLQQWMEYCPSGKGPTCPMCKQSCGTHHKPTRLYFQSTIDGDLSQSSSAAHAGVSFDAKELTEQVERLEKKNLALTEIVECLKAFTKKQTEQMEEYNVMVKREMITNEELQREKQHIQQLLNVKIEEVSRKTMECNKLQEKSLGLAKELAALKLSTDMNLGEEEIVKFAYLGHSNNPESAIEVLKRSLAMRNKSYKELMGQCNILGRSESRLHQKLEKAKDQIKKLKTQLLELEKMNEEKENAALRDLKHSKKLKPEGKYTSLMKSCTFEAIDLEDIPDFIDNELLGQKKEVMNNCDIFSNKKSTIEQLDAEQGTPPFESNNGGKNSSEENLLEPLTKTGSNWVKGITLIEGMNNQPTSSVVSQNDVEVHKPSSTLDGLHLPIWTTVTGGINRSTAKWCKRDTNTEEKGDLIAVGPDGRGGRVKVLRSINQLQLGAKTNTPLSRSQQKIGAKSSQFQMEHFFSKK</sequence>